<protein>
    <submittedName>
        <fullName evidence="2">Dienelactone hydrolase family protein</fullName>
    </submittedName>
</protein>
<dbReference type="InterPro" id="IPR051049">
    <property type="entry name" value="Dienelactone_hydrolase-like"/>
</dbReference>
<evidence type="ECO:0000313" key="2">
    <source>
        <dbReference type="EMBL" id="CAA9449275.1"/>
    </source>
</evidence>
<dbReference type="PANTHER" id="PTHR46623:SF6">
    <property type="entry name" value="ALPHA_BETA-HYDROLASES SUPERFAMILY PROTEIN"/>
    <property type="match status" value="1"/>
</dbReference>
<gene>
    <name evidence="2" type="ORF">AVDCRST_MAG58-817</name>
</gene>
<sequence>MPTTDQTISFQGERQRLRGYLAWPEDDGPFPGVVIIHEAFGLNENIKDIARRFADAGYAALAVDLFAGRSRAVCMARIIGGMLRGTPDRFGIGDLKAALGVLSEQPSIDGGRLGAIGFCMGGGLAVAWACTDDRLRAIAPFYGVNPRPLGAVSRSCPVVGSYPEKDFTARSGRKLAAELGRSGVPRDIKVYEGARHSFFNDRSRSYDPTASEDAWLRTLAFFEEHLADRTSANR</sequence>
<evidence type="ECO:0000259" key="1">
    <source>
        <dbReference type="Pfam" id="PF01738"/>
    </source>
</evidence>
<dbReference type="InterPro" id="IPR002925">
    <property type="entry name" value="Dienelactn_hydro"/>
</dbReference>
<name>A0A6J4QML0_9ACTN</name>
<reference evidence="2" key="1">
    <citation type="submission" date="2020-02" db="EMBL/GenBank/DDBJ databases">
        <authorList>
            <person name="Meier V. D."/>
        </authorList>
    </citation>
    <scope>NUCLEOTIDE SEQUENCE</scope>
    <source>
        <strain evidence="2">AVDCRST_MAG58</strain>
    </source>
</reference>
<dbReference type="Gene3D" id="3.40.50.1820">
    <property type="entry name" value="alpha/beta hydrolase"/>
    <property type="match status" value="1"/>
</dbReference>
<feature type="domain" description="Dienelactone hydrolase" evidence="1">
    <location>
        <begin position="17"/>
        <end position="225"/>
    </location>
</feature>
<proteinExistence type="predicted"/>
<dbReference type="SUPFAM" id="SSF53474">
    <property type="entry name" value="alpha/beta-Hydrolases"/>
    <property type="match status" value="1"/>
</dbReference>
<dbReference type="GO" id="GO:0016787">
    <property type="term" value="F:hydrolase activity"/>
    <property type="evidence" value="ECO:0007669"/>
    <property type="project" value="UniProtKB-KW"/>
</dbReference>
<dbReference type="EMBL" id="CADCVF010000018">
    <property type="protein sequence ID" value="CAA9449275.1"/>
    <property type="molecule type" value="Genomic_DNA"/>
</dbReference>
<organism evidence="2">
    <name type="scientific">uncultured Rubrobacteraceae bacterium</name>
    <dbReference type="NCBI Taxonomy" id="349277"/>
    <lineage>
        <taxon>Bacteria</taxon>
        <taxon>Bacillati</taxon>
        <taxon>Actinomycetota</taxon>
        <taxon>Rubrobacteria</taxon>
        <taxon>Rubrobacterales</taxon>
        <taxon>Rubrobacteraceae</taxon>
        <taxon>environmental samples</taxon>
    </lineage>
</organism>
<dbReference type="PANTHER" id="PTHR46623">
    <property type="entry name" value="CARBOXYMETHYLENEBUTENOLIDASE-RELATED"/>
    <property type="match status" value="1"/>
</dbReference>
<dbReference type="InterPro" id="IPR029058">
    <property type="entry name" value="AB_hydrolase_fold"/>
</dbReference>
<dbReference type="AlphaFoldDB" id="A0A6J4QML0"/>
<dbReference type="Pfam" id="PF01738">
    <property type="entry name" value="DLH"/>
    <property type="match status" value="1"/>
</dbReference>
<accession>A0A6J4QML0</accession>
<keyword evidence="2" id="KW-0378">Hydrolase</keyword>